<evidence type="ECO:0000256" key="3">
    <source>
        <dbReference type="ARBA" id="ARBA00022670"/>
    </source>
</evidence>
<dbReference type="EMBL" id="KQ965345">
    <property type="protein sequence ID" value="KXN64627.1"/>
    <property type="molecule type" value="Genomic_DNA"/>
</dbReference>
<dbReference type="InterPro" id="IPR000834">
    <property type="entry name" value="Peptidase_M14"/>
</dbReference>
<evidence type="ECO:0000256" key="2">
    <source>
        <dbReference type="ARBA" id="ARBA00005988"/>
    </source>
</evidence>
<dbReference type="GO" id="GO:0006508">
    <property type="term" value="P:proteolysis"/>
    <property type="evidence" value="ECO:0007669"/>
    <property type="project" value="UniProtKB-KW"/>
</dbReference>
<evidence type="ECO:0000259" key="7">
    <source>
        <dbReference type="Pfam" id="PF00246"/>
    </source>
</evidence>
<organism evidence="8 9">
    <name type="scientific">Conidiobolus coronatus (strain ATCC 28846 / CBS 209.66 / NRRL 28638)</name>
    <name type="common">Delacroixia coronata</name>
    <dbReference type="NCBI Taxonomy" id="796925"/>
    <lineage>
        <taxon>Eukaryota</taxon>
        <taxon>Fungi</taxon>
        <taxon>Fungi incertae sedis</taxon>
        <taxon>Zoopagomycota</taxon>
        <taxon>Entomophthoromycotina</taxon>
        <taxon>Entomophthoromycetes</taxon>
        <taxon>Entomophthorales</taxon>
        <taxon>Ancylistaceae</taxon>
        <taxon>Conidiobolus</taxon>
    </lineage>
</organism>
<evidence type="ECO:0000256" key="6">
    <source>
        <dbReference type="ARBA" id="ARBA00023049"/>
    </source>
</evidence>
<name>A0A137NPG4_CONC2</name>
<feature type="domain" description="Peptidase M14" evidence="7">
    <location>
        <begin position="102"/>
        <end position="157"/>
    </location>
</feature>
<dbReference type="Proteomes" id="UP000070444">
    <property type="component" value="Unassembled WGS sequence"/>
</dbReference>
<evidence type="ECO:0000313" key="8">
    <source>
        <dbReference type="EMBL" id="KXN64627.1"/>
    </source>
</evidence>
<dbReference type="PANTHER" id="PTHR11705">
    <property type="entry name" value="PROTEASE FAMILY M14 CARBOXYPEPTIDASE A,B"/>
    <property type="match status" value="1"/>
</dbReference>
<sequence length="162" mass="18695">NGSNNLNQFEIIAQSSKYATIKAKNFNKEESVRSLAECSSINGPLNEHLEKYHSSNSESNNFISNNPILDAEFFKCYCSYYELRNQYCYWVKKYLKYAKFISYIGKSHQGRDLFAIEITGTELNKDKKNIIYTSGQHAHKWISPATVAFITYNMLKDAESNI</sequence>
<dbReference type="GO" id="GO:0004181">
    <property type="term" value="F:metallocarboxypeptidase activity"/>
    <property type="evidence" value="ECO:0007669"/>
    <property type="project" value="InterPro"/>
</dbReference>
<feature type="non-terminal residue" evidence="8">
    <location>
        <position position="1"/>
    </location>
</feature>
<dbReference type="Gene3D" id="3.40.630.10">
    <property type="entry name" value="Zn peptidases"/>
    <property type="match status" value="1"/>
</dbReference>
<accession>A0A137NPG4</accession>
<keyword evidence="6" id="KW-0482">Metalloprotease</keyword>
<evidence type="ECO:0000256" key="1">
    <source>
        <dbReference type="ARBA" id="ARBA00001947"/>
    </source>
</evidence>
<dbReference type="AlphaFoldDB" id="A0A137NPG4"/>
<evidence type="ECO:0000256" key="5">
    <source>
        <dbReference type="ARBA" id="ARBA00022833"/>
    </source>
</evidence>
<gene>
    <name evidence="8" type="ORF">CONCODRAFT_14200</name>
</gene>
<evidence type="ECO:0000256" key="4">
    <source>
        <dbReference type="ARBA" id="ARBA00022801"/>
    </source>
</evidence>
<dbReference type="PANTHER" id="PTHR11705:SF143">
    <property type="entry name" value="SLL0236 PROTEIN"/>
    <property type="match status" value="1"/>
</dbReference>
<keyword evidence="9" id="KW-1185">Reference proteome</keyword>
<keyword evidence="4" id="KW-0378">Hydrolase</keyword>
<dbReference type="Pfam" id="PF00246">
    <property type="entry name" value="Peptidase_M14"/>
    <property type="match status" value="1"/>
</dbReference>
<dbReference type="SUPFAM" id="SSF53187">
    <property type="entry name" value="Zn-dependent exopeptidases"/>
    <property type="match status" value="1"/>
</dbReference>
<proteinExistence type="inferred from homology"/>
<keyword evidence="5" id="KW-0862">Zinc</keyword>
<dbReference type="GO" id="GO:0005615">
    <property type="term" value="C:extracellular space"/>
    <property type="evidence" value="ECO:0007669"/>
    <property type="project" value="TreeGrafter"/>
</dbReference>
<evidence type="ECO:0000313" key="9">
    <source>
        <dbReference type="Proteomes" id="UP000070444"/>
    </source>
</evidence>
<comment type="cofactor">
    <cofactor evidence="1">
        <name>Zn(2+)</name>
        <dbReference type="ChEBI" id="CHEBI:29105"/>
    </cofactor>
</comment>
<dbReference type="GO" id="GO:0008270">
    <property type="term" value="F:zinc ion binding"/>
    <property type="evidence" value="ECO:0007669"/>
    <property type="project" value="InterPro"/>
</dbReference>
<protein>
    <recommendedName>
        <fullName evidence="7">Peptidase M14 domain-containing protein</fullName>
    </recommendedName>
</protein>
<comment type="similarity">
    <text evidence="2">Belongs to the peptidase M14 family.</text>
</comment>
<reference evidence="8 9" key="1">
    <citation type="journal article" date="2015" name="Genome Biol. Evol.">
        <title>Phylogenomic analyses indicate that early fungi evolved digesting cell walls of algal ancestors of land plants.</title>
        <authorList>
            <person name="Chang Y."/>
            <person name="Wang S."/>
            <person name="Sekimoto S."/>
            <person name="Aerts A.L."/>
            <person name="Choi C."/>
            <person name="Clum A."/>
            <person name="LaButti K.M."/>
            <person name="Lindquist E.A."/>
            <person name="Yee Ngan C."/>
            <person name="Ohm R.A."/>
            <person name="Salamov A.A."/>
            <person name="Grigoriev I.V."/>
            <person name="Spatafora J.W."/>
            <person name="Berbee M.L."/>
        </authorList>
    </citation>
    <scope>NUCLEOTIDE SEQUENCE [LARGE SCALE GENOMIC DNA]</scope>
    <source>
        <strain evidence="8 9">NRRL 28638</strain>
    </source>
</reference>
<dbReference type="OrthoDB" id="3626597at2759"/>
<keyword evidence="3" id="KW-0645">Protease</keyword>